<keyword evidence="2" id="KW-0645">Protease</keyword>
<evidence type="ECO:0000256" key="3">
    <source>
        <dbReference type="ARBA" id="ARBA00022801"/>
    </source>
</evidence>
<dbReference type="AlphaFoldDB" id="A0A091C4S8"/>
<gene>
    <name evidence="6" type="ORF">TMU3MR103_0832</name>
</gene>
<evidence type="ECO:0000256" key="2">
    <source>
        <dbReference type="ARBA" id="ARBA00022670"/>
    </source>
</evidence>
<dbReference type="EMBL" id="JPVT01000070">
    <property type="protein sequence ID" value="KFN91874.1"/>
    <property type="molecule type" value="Genomic_DNA"/>
</dbReference>
<keyword evidence="3" id="KW-0378">Hydrolase</keyword>
<keyword evidence="7" id="KW-1185">Reference proteome</keyword>
<protein>
    <submittedName>
        <fullName evidence="6">Phage protein</fullName>
    </submittedName>
</protein>
<dbReference type="Proteomes" id="UP000029381">
    <property type="component" value="Unassembled WGS sequence"/>
</dbReference>
<evidence type="ECO:0000256" key="1">
    <source>
        <dbReference type="ARBA" id="ARBA00022612"/>
    </source>
</evidence>
<feature type="domain" description="Prohead serine protease" evidence="5">
    <location>
        <begin position="24"/>
        <end position="152"/>
    </location>
</feature>
<evidence type="ECO:0000256" key="4">
    <source>
        <dbReference type="SAM" id="MobiDB-lite"/>
    </source>
</evidence>
<reference evidence="6 7" key="1">
    <citation type="submission" date="2014-08" db="EMBL/GenBank/DDBJ databases">
        <title>Genome sequence of Tetragenococcus muriaticus.</title>
        <authorList>
            <person name="Chuea-nongthon C."/>
            <person name="Rodtong S."/>
            <person name="Yongsawatdigul J."/>
            <person name="Steele J.L."/>
            <person name="Liu X.-y."/>
            <person name="Speers J."/>
            <person name="Glasner J.D."/>
            <person name="Neeno-Eckwall E.C."/>
        </authorList>
    </citation>
    <scope>NUCLEOTIDE SEQUENCE [LARGE SCALE GENOMIC DNA]</scope>
    <source>
        <strain evidence="6 7">3MR10-3</strain>
    </source>
</reference>
<feature type="region of interest" description="Disordered" evidence="4">
    <location>
        <begin position="1"/>
        <end position="36"/>
    </location>
</feature>
<dbReference type="NCBIfam" id="TIGR01543">
    <property type="entry name" value="proheadase_HK97"/>
    <property type="match status" value="1"/>
</dbReference>
<comment type="caution">
    <text evidence="6">The sequence shown here is derived from an EMBL/GenBank/DDBJ whole genome shotgun (WGS) entry which is preliminary data.</text>
</comment>
<feature type="compositionally biased region" description="Acidic residues" evidence="4">
    <location>
        <begin position="15"/>
        <end position="29"/>
    </location>
</feature>
<dbReference type="GO" id="GO:0006508">
    <property type="term" value="P:proteolysis"/>
    <property type="evidence" value="ECO:0007669"/>
    <property type="project" value="UniProtKB-KW"/>
</dbReference>
<organism evidence="6 7">
    <name type="scientific">Tetragenococcus muriaticus 3MR10-3</name>
    <dbReference type="NCBI Taxonomy" id="1302648"/>
    <lineage>
        <taxon>Bacteria</taxon>
        <taxon>Bacillati</taxon>
        <taxon>Bacillota</taxon>
        <taxon>Bacilli</taxon>
        <taxon>Lactobacillales</taxon>
        <taxon>Enterococcaceae</taxon>
        <taxon>Tetragenococcus</taxon>
    </lineage>
</organism>
<name>A0A091C4S8_9ENTE</name>
<proteinExistence type="predicted"/>
<evidence type="ECO:0000259" key="5">
    <source>
        <dbReference type="Pfam" id="PF04586"/>
    </source>
</evidence>
<evidence type="ECO:0000313" key="6">
    <source>
        <dbReference type="EMBL" id="KFN91874.1"/>
    </source>
</evidence>
<sequence length="155" mass="17338">MANNEEDKEKRLTEEADLQAEESKDEESEGETKTISGYALKFGEPSKDLGGFVEVITPEALKEVDFSNCFLLYDHDYSKPLASVKNDTLKLEVDETGLHFEATLNDTTYAKDVYENVSTGVVDAMSFGFELGIDSFDEDKEGTVTRSIKNIKKRT</sequence>
<dbReference type="GO" id="GO:0008233">
    <property type="term" value="F:peptidase activity"/>
    <property type="evidence" value="ECO:0007669"/>
    <property type="project" value="UniProtKB-KW"/>
</dbReference>
<dbReference type="InterPro" id="IPR054613">
    <property type="entry name" value="Peptidase_S78_dom"/>
</dbReference>
<evidence type="ECO:0000313" key="7">
    <source>
        <dbReference type="Proteomes" id="UP000029381"/>
    </source>
</evidence>
<keyword evidence="1" id="KW-1188">Viral release from host cell</keyword>
<dbReference type="PATRIC" id="fig|1302648.3.peg.808"/>
<feature type="compositionally biased region" description="Basic and acidic residues" evidence="4">
    <location>
        <begin position="1"/>
        <end position="14"/>
    </location>
</feature>
<dbReference type="Pfam" id="PF04586">
    <property type="entry name" value="Peptidase_S78"/>
    <property type="match status" value="1"/>
</dbReference>
<dbReference type="InterPro" id="IPR006433">
    <property type="entry name" value="Prohead_protease"/>
</dbReference>
<accession>A0A091C4S8</accession>